<dbReference type="Gene3D" id="3.40.50.740">
    <property type="match status" value="1"/>
</dbReference>
<feature type="region of interest" description="Disordered" evidence="1">
    <location>
        <begin position="175"/>
        <end position="208"/>
    </location>
</feature>
<evidence type="ECO:0000313" key="3">
    <source>
        <dbReference type="Proteomes" id="UP000703674"/>
    </source>
</evidence>
<evidence type="ECO:0000256" key="1">
    <source>
        <dbReference type="SAM" id="MobiDB-lite"/>
    </source>
</evidence>
<feature type="compositionally biased region" description="Low complexity" evidence="1">
    <location>
        <begin position="175"/>
        <end position="194"/>
    </location>
</feature>
<feature type="non-terminal residue" evidence="2">
    <location>
        <position position="208"/>
    </location>
</feature>
<comment type="caution">
    <text evidence="2">The sequence shown here is derived from an EMBL/GenBank/DDBJ whole genome shotgun (WGS) entry which is preliminary data.</text>
</comment>
<protein>
    <submittedName>
        <fullName evidence="2">Quinol:cytochrome C oxidoreductase</fullName>
    </submittedName>
</protein>
<gene>
    <name evidence="2" type="ORF">HC175_16280</name>
</gene>
<dbReference type="SUPFAM" id="SSF53706">
    <property type="entry name" value="Formate dehydrogenase/DMSO reductase, domains 1-3"/>
    <property type="match status" value="1"/>
</dbReference>
<name>A0ABX1D1Z0_9FLAO</name>
<dbReference type="Proteomes" id="UP000703674">
    <property type="component" value="Unassembled WGS sequence"/>
</dbReference>
<proteinExistence type="predicted"/>
<feature type="non-terminal residue" evidence="2">
    <location>
        <position position="1"/>
    </location>
</feature>
<dbReference type="Gene3D" id="3.30.2070.10">
    <property type="entry name" value="Formate dehydrogenase/DMSO reductase"/>
    <property type="match status" value="1"/>
</dbReference>
<keyword evidence="3" id="KW-1185">Reference proteome</keyword>
<accession>A0ABX1D1Z0</accession>
<reference evidence="2 3" key="1">
    <citation type="submission" date="2020-03" db="EMBL/GenBank/DDBJ databases">
        <title>Salinimicrobium sp. nov, isolated from SCS.</title>
        <authorList>
            <person name="Cao W.R."/>
        </authorList>
    </citation>
    <scope>NUCLEOTIDE SEQUENCE [LARGE SCALE GENOMIC DNA]</scope>
    <source>
        <strain evidence="3">J15B91</strain>
    </source>
</reference>
<sequence>NAQALVLSINEALGSRVMDTANPRMLRQGNSAAVKQLVADMNAGQVGAILVAGVNPAYSLPFANEFVEGLKNVDLKVAFSMKKDETALLCDYVAATPHYLESWGDVQFTGSKFGLMQPTIRPLFDTSQFQDVLLRWSDNNTSYSDYLRQTWEGSMGSTSWIDALHDGIFEGTAPGGTSAVAGSSAEGSAPEGAVTGSFDDASAARNLS</sequence>
<evidence type="ECO:0000313" key="2">
    <source>
        <dbReference type="EMBL" id="NJW54468.1"/>
    </source>
</evidence>
<organism evidence="2 3">
    <name type="scientific">Salinimicrobium oceani</name>
    <dbReference type="NCBI Taxonomy" id="2722702"/>
    <lineage>
        <taxon>Bacteria</taxon>
        <taxon>Pseudomonadati</taxon>
        <taxon>Bacteroidota</taxon>
        <taxon>Flavobacteriia</taxon>
        <taxon>Flavobacteriales</taxon>
        <taxon>Flavobacteriaceae</taxon>
        <taxon>Salinimicrobium</taxon>
    </lineage>
</organism>
<dbReference type="EMBL" id="JAAVJR010000207">
    <property type="protein sequence ID" value="NJW54468.1"/>
    <property type="molecule type" value="Genomic_DNA"/>
</dbReference>